<gene>
    <name evidence="1" type="ORF">RHMOL_Rhmol12G0091900</name>
</gene>
<comment type="caution">
    <text evidence="1">The sequence shown here is derived from an EMBL/GenBank/DDBJ whole genome shotgun (WGS) entry which is preliminary data.</text>
</comment>
<protein>
    <submittedName>
        <fullName evidence="1">Uncharacterized protein</fullName>
    </submittedName>
</protein>
<keyword evidence="2" id="KW-1185">Reference proteome</keyword>
<proteinExistence type="predicted"/>
<dbReference type="EMBL" id="CM046399">
    <property type="protein sequence ID" value="KAI8527646.1"/>
    <property type="molecule type" value="Genomic_DNA"/>
</dbReference>
<organism evidence="1 2">
    <name type="scientific">Rhododendron molle</name>
    <name type="common">Chinese azalea</name>
    <name type="synonym">Azalea mollis</name>
    <dbReference type="NCBI Taxonomy" id="49168"/>
    <lineage>
        <taxon>Eukaryota</taxon>
        <taxon>Viridiplantae</taxon>
        <taxon>Streptophyta</taxon>
        <taxon>Embryophyta</taxon>
        <taxon>Tracheophyta</taxon>
        <taxon>Spermatophyta</taxon>
        <taxon>Magnoliopsida</taxon>
        <taxon>eudicotyledons</taxon>
        <taxon>Gunneridae</taxon>
        <taxon>Pentapetalae</taxon>
        <taxon>asterids</taxon>
        <taxon>Ericales</taxon>
        <taxon>Ericaceae</taxon>
        <taxon>Ericoideae</taxon>
        <taxon>Rhodoreae</taxon>
        <taxon>Rhododendron</taxon>
    </lineage>
</organism>
<accession>A0ACC0LH96</accession>
<sequence>MASHLCYRYYCSLHPFLCCRSTLRSPVCCPSQPLLTSAPLLLPPFLLPLPLIFPS</sequence>
<evidence type="ECO:0000313" key="1">
    <source>
        <dbReference type="EMBL" id="KAI8527646.1"/>
    </source>
</evidence>
<reference evidence="1" key="1">
    <citation type="submission" date="2022-02" db="EMBL/GenBank/DDBJ databases">
        <title>Plant Genome Project.</title>
        <authorList>
            <person name="Zhang R.-G."/>
        </authorList>
    </citation>
    <scope>NUCLEOTIDE SEQUENCE</scope>
    <source>
        <strain evidence="1">AT1</strain>
    </source>
</reference>
<evidence type="ECO:0000313" key="2">
    <source>
        <dbReference type="Proteomes" id="UP001062846"/>
    </source>
</evidence>
<name>A0ACC0LH96_RHOML</name>
<dbReference type="Proteomes" id="UP001062846">
    <property type="component" value="Chromosome 12"/>
</dbReference>